<feature type="compositionally biased region" description="Basic and acidic residues" evidence="5">
    <location>
        <begin position="1533"/>
        <end position="1543"/>
    </location>
</feature>
<protein>
    <submittedName>
        <fullName evidence="7">Uncharacterized protein</fullName>
    </submittedName>
</protein>
<gene>
    <name evidence="7" type="ORF">PCOR1329_LOCUS55976</name>
</gene>
<dbReference type="InterPro" id="IPR029048">
    <property type="entry name" value="HSP70_C_sf"/>
</dbReference>
<dbReference type="PRINTS" id="PR00301">
    <property type="entry name" value="HEATSHOCK70"/>
</dbReference>
<keyword evidence="3" id="KW-0067">ATP-binding</keyword>
<dbReference type="CDD" id="cd10241">
    <property type="entry name" value="ASKHA_NBD_HSP70_BiP"/>
    <property type="match status" value="2"/>
</dbReference>
<dbReference type="Gene3D" id="3.30.420.40">
    <property type="match status" value="4"/>
</dbReference>
<evidence type="ECO:0000256" key="2">
    <source>
        <dbReference type="ARBA" id="ARBA00022824"/>
    </source>
</evidence>
<evidence type="ECO:0000256" key="6">
    <source>
        <dbReference type="SAM" id="SignalP"/>
    </source>
</evidence>
<feature type="region of interest" description="Disordered" evidence="5">
    <location>
        <begin position="1489"/>
        <end position="1576"/>
    </location>
</feature>
<proteinExistence type="predicted"/>
<accession>A0ABN9V9W4</accession>
<dbReference type="SUPFAM" id="SSF100920">
    <property type="entry name" value="Heat shock protein 70kD (HSP70), peptide-binding domain"/>
    <property type="match status" value="2"/>
</dbReference>
<evidence type="ECO:0000313" key="8">
    <source>
        <dbReference type="Proteomes" id="UP001189429"/>
    </source>
</evidence>
<dbReference type="Gene3D" id="3.90.640.10">
    <property type="entry name" value="Actin, Chain A, domain 4"/>
    <property type="match status" value="2"/>
</dbReference>
<evidence type="ECO:0000256" key="1">
    <source>
        <dbReference type="ARBA" id="ARBA00022741"/>
    </source>
</evidence>
<dbReference type="PROSITE" id="PS00297">
    <property type="entry name" value="HSP70_1"/>
    <property type="match status" value="2"/>
</dbReference>
<feature type="compositionally biased region" description="Acidic residues" evidence="5">
    <location>
        <begin position="1564"/>
        <end position="1576"/>
    </location>
</feature>
<dbReference type="InterPro" id="IPR043129">
    <property type="entry name" value="ATPase_NBD"/>
</dbReference>
<keyword evidence="6" id="KW-0732">Signal</keyword>
<dbReference type="InterPro" id="IPR042050">
    <property type="entry name" value="BIP_NBD"/>
</dbReference>
<dbReference type="NCBIfam" id="NF001413">
    <property type="entry name" value="PRK00290.1"/>
    <property type="match status" value="2"/>
</dbReference>
<dbReference type="Proteomes" id="UP001189429">
    <property type="component" value="Unassembled WGS sequence"/>
</dbReference>
<feature type="compositionally biased region" description="Basic and acidic residues" evidence="5">
    <location>
        <begin position="791"/>
        <end position="802"/>
    </location>
</feature>
<evidence type="ECO:0000313" key="7">
    <source>
        <dbReference type="EMBL" id="CAK0869716.1"/>
    </source>
</evidence>
<dbReference type="InterPro" id="IPR013126">
    <property type="entry name" value="Hsp_70_fam"/>
</dbReference>
<feature type="region of interest" description="Disordered" evidence="5">
    <location>
        <begin position="777"/>
        <end position="802"/>
    </location>
</feature>
<keyword evidence="1" id="KW-0547">Nucleotide-binding</keyword>
<organism evidence="7 8">
    <name type="scientific">Prorocentrum cordatum</name>
    <dbReference type="NCBI Taxonomy" id="2364126"/>
    <lineage>
        <taxon>Eukaryota</taxon>
        <taxon>Sar</taxon>
        <taxon>Alveolata</taxon>
        <taxon>Dinophyceae</taxon>
        <taxon>Prorocentrales</taxon>
        <taxon>Prorocentraceae</taxon>
        <taxon>Prorocentrum</taxon>
    </lineage>
</organism>
<dbReference type="PANTHER" id="PTHR19375">
    <property type="entry name" value="HEAT SHOCK PROTEIN 70KDA"/>
    <property type="match status" value="1"/>
</dbReference>
<evidence type="ECO:0000256" key="5">
    <source>
        <dbReference type="SAM" id="MobiDB-lite"/>
    </source>
</evidence>
<dbReference type="Gene3D" id="1.20.1270.10">
    <property type="match status" value="2"/>
</dbReference>
<feature type="chain" id="PRO_5045748118" evidence="6">
    <location>
        <begin position="20"/>
        <end position="1576"/>
    </location>
</feature>
<keyword evidence="4" id="KW-0175">Coiled coil</keyword>
<dbReference type="Pfam" id="PF00012">
    <property type="entry name" value="HSP70"/>
    <property type="match status" value="2"/>
</dbReference>
<dbReference type="InterPro" id="IPR018181">
    <property type="entry name" value="Heat_shock_70_CS"/>
</dbReference>
<comment type="caution">
    <text evidence="7">The sequence shown here is derived from an EMBL/GenBank/DDBJ whole genome shotgun (WGS) entry which is preliminary data.</text>
</comment>
<dbReference type="PROSITE" id="PS01036">
    <property type="entry name" value="HSP70_3"/>
    <property type="match status" value="2"/>
</dbReference>
<dbReference type="PROSITE" id="PS00329">
    <property type="entry name" value="HSP70_2"/>
    <property type="match status" value="2"/>
</dbReference>
<evidence type="ECO:0000256" key="4">
    <source>
        <dbReference type="SAM" id="Coils"/>
    </source>
</evidence>
<feature type="coiled-coil region" evidence="4">
    <location>
        <begin position="275"/>
        <end position="302"/>
    </location>
</feature>
<feature type="coiled-coil region" evidence="4">
    <location>
        <begin position="1195"/>
        <end position="1222"/>
    </location>
</feature>
<name>A0ABN9V9W4_9DINO</name>
<dbReference type="EMBL" id="CAUYUJ010016876">
    <property type="protein sequence ID" value="CAK0869716.1"/>
    <property type="molecule type" value="Genomic_DNA"/>
</dbReference>
<dbReference type="SUPFAM" id="SSF53067">
    <property type="entry name" value="Actin-like ATPase domain"/>
    <property type="match status" value="4"/>
</dbReference>
<sequence length="1576" mass="172751">MRCAFVAASLLGAATLGSAKDDEKKIDGPVIGIDLGTTYSCVGIYKNGRVEIIPNDQGNRITPSYVAFTDEERLIGEAAKNQATINPSQTLFDVKRLIGRRFKDSTVQKDMKLLPFKIVDKGGKPFINVKVKGEAKDLQPEEVSAMILTKMKETAENYLGKEVNHAVVTVPAYFNDAQRQSTKDAGTISGMNILRIINEPTAAAIAYGLDKKTEKNILVYDLGGGTFDVSLLTIDNGVFEVVATSGDTHLGGEDFDQRVMAHFVKIFQKKHGKDMSKNQKSIQKLRREVEKTKRALSSTQQARIEIEGLFEGVDFSETLSRARFEEINADLFKNTIGPVKQVLDDSGLKKNQIDEIVLVGGSTRIPKVQQLIKEFFNGKEPNRGINPDEAVAYGAAVQAGILSGEGGQDLLLLDVTPLTLGIETVGGVMTKLIGRNTVIPTKKSQIFSTYQDNQPAVNIQVFEGERPMTKDNHQLGKFELGGIPPAPRGQPQIEVTFEIDSNGILAVGAQDKGTGKEEKITITNDKGRLTEEQIEKMIKEAEQFADEDKKVKERVDAKNAFDGYIHSMRSATEGSGENKGLSEKMDSEEKEKILDALKDGQSWLDSNPEAEPEEIKEKHKEAALKPFAAAPPIVKAKHAAIREHAELLVALCRARSWRGAGIEPCMAKAVGKVAVDMARQVKKTEAEDMQQKIAERIMGCDETGAEEQAADNDDDSVDVALADSVLEAAFDDPEGDEASQRGYMMLKGVDVKQYAVSASTAMNLPIARWPCGAQKPRDMTRLRGRPIGRSVHGEKRRDERGDDLLQLKDTRPTVEKKQVAQVNVAWFECFQTALDNLSSLGEKLDQDAAADMKKIKAIYAREFDDETVRHTEKDDNKKHFATSITKGLARWPNGRARQLPDSAALGRGFLRDSPEHGGGAMRCAFVAASLLGAATLGSAKDDEKKIDGPVIGIDLGTTYSCVGIYKNGRVEIIPNDQGNRITPSYVAFTDEERLIGEAAKNQATINPSQTLFDVKRLIGRRFKDSTVQKDMKLLPFKIVDKGGKPFINVKVKGEAKDLQPEEVSAMILTKMKETAENYLGKEVNHAVVTVPAYFNDAQRQSTKDAGTISGMNILRIINEPTAAAIAYGLDKKTEKNILVYDLGGGTFDVSLLTIDNGVFEVVATSGDTHLGGEDFDQRVMAHFVKIFQKKHGKDMSKNQKSIQKLRREVEKTKRALSSTQQARIEIEGLFEGVDFSETLSRARFEEINADLFKNTIGPVKQVLDDSGLKKNQIDEIVLVGGSTRIPKVQQLIKEFFNGKEPNRGINPDEAVAYGAAVQAGILSGEGGQDLLLLDVTPLTLGIETVGGVMTKLIGRNTVIPTKKSQIFSTYQDNQPAVNIQVFEGERPMTKDNHQLGKFELGGIPPAPRGQPQIEVTFEIDSNGILAVGAQDKGTGKEEKITITNDKGRLTEEQIEKMIKEAEQFADEDKKVKERVDAKNAFDGYIHSMRSATEGSGENKGLSEKMDSEEKEKILDALKDGQSWLDSNPEAEPEEIKEKHKEVENICAPIVSKYYGSGGGSGGGGDEEDEDEAHDEL</sequence>
<dbReference type="Gene3D" id="2.60.34.10">
    <property type="entry name" value="Substrate Binding Domain Of DNAk, Chain A, domain 1"/>
    <property type="match status" value="2"/>
</dbReference>
<evidence type="ECO:0000256" key="3">
    <source>
        <dbReference type="ARBA" id="ARBA00022840"/>
    </source>
</evidence>
<reference evidence="7" key="1">
    <citation type="submission" date="2023-10" db="EMBL/GenBank/DDBJ databases">
        <authorList>
            <person name="Chen Y."/>
            <person name="Shah S."/>
            <person name="Dougan E. K."/>
            <person name="Thang M."/>
            <person name="Chan C."/>
        </authorList>
    </citation>
    <scope>NUCLEOTIDE SEQUENCE [LARGE SCALE GENOMIC DNA]</scope>
</reference>
<feature type="compositionally biased region" description="Basic and acidic residues" evidence="5">
    <location>
        <begin position="1500"/>
        <end position="1518"/>
    </location>
</feature>
<dbReference type="InterPro" id="IPR029047">
    <property type="entry name" value="HSP70_peptide-bd_sf"/>
</dbReference>
<keyword evidence="2" id="KW-0256">Endoplasmic reticulum</keyword>
<dbReference type="SUPFAM" id="SSF100934">
    <property type="entry name" value="Heat shock protein 70kD (HSP70), C-terminal subdomain"/>
    <property type="match status" value="2"/>
</dbReference>
<feature type="signal peptide" evidence="6">
    <location>
        <begin position="1"/>
        <end position="19"/>
    </location>
</feature>
<keyword evidence="8" id="KW-1185">Reference proteome</keyword>